<evidence type="ECO:0000313" key="2">
    <source>
        <dbReference type="EMBL" id="EOZ97799.1"/>
    </source>
</evidence>
<organism evidence="2 3">
    <name type="scientific">Indibacter alkaliphilus (strain CCUG 57479 / KCTC 22604 / LW1)</name>
    <dbReference type="NCBI Taxonomy" id="1189612"/>
    <lineage>
        <taxon>Bacteria</taxon>
        <taxon>Pseudomonadati</taxon>
        <taxon>Bacteroidota</taxon>
        <taxon>Cytophagia</taxon>
        <taxon>Cytophagales</taxon>
        <taxon>Cyclobacteriaceae</taxon>
    </lineage>
</organism>
<proteinExistence type="predicted"/>
<keyword evidence="3" id="KW-1185">Reference proteome</keyword>
<feature type="transmembrane region" description="Helical" evidence="1">
    <location>
        <begin position="43"/>
        <end position="61"/>
    </location>
</feature>
<dbReference type="InterPro" id="IPR058965">
    <property type="entry name" value="SOI/HabA-like"/>
</dbReference>
<dbReference type="EMBL" id="ALWO02000027">
    <property type="protein sequence ID" value="EOZ97799.1"/>
    <property type="molecule type" value="Genomic_DNA"/>
</dbReference>
<dbReference type="AlphaFoldDB" id="S2DFT4"/>
<dbReference type="OrthoDB" id="7619962at2"/>
<feature type="transmembrane region" description="Helical" evidence="1">
    <location>
        <begin position="12"/>
        <end position="31"/>
    </location>
</feature>
<feature type="transmembrane region" description="Helical" evidence="1">
    <location>
        <begin position="116"/>
        <end position="140"/>
    </location>
</feature>
<feature type="transmembrane region" description="Helical" evidence="1">
    <location>
        <begin position="73"/>
        <end position="96"/>
    </location>
</feature>
<accession>S2DFT4</accession>
<dbReference type="Pfam" id="PF26512">
    <property type="entry name" value="SOI"/>
    <property type="match status" value="1"/>
</dbReference>
<dbReference type="Proteomes" id="UP000006073">
    <property type="component" value="Unassembled WGS sequence"/>
</dbReference>
<dbReference type="RefSeq" id="WP_009036308.1">
    <property type="nucleotide sequence ID" value="NZ_ALWO02000027.1"/>
</dbReference>
<comment type="caution">
    <text evidence="2">The sequence shown here is derived from an EMBL/GenBank/DDBJ whole genome shotgun (WGS) entry which is preliminary data.</text>
</comment>
<sequence length="147" mass="16154">MTESLKSNQSNQLIFLGLLLFLLGLISGLFVHNMTNPRMGLSAHLEGVMNGMFLIVLGLIWHRLHLSRTFFRITFWLVAFGTFANIAAAIIAAISGAGKMMPIAGGMEGAPFIEGVISFLLVALSFAMLATLFLVLWGFFKNMNHTY</sequence>
<keyword evidence="1" id="KW-0812">Transmembrane</keyword>
<gene>
    <name evidence="2" type="ORF">A33Q_1608</name>
</gene>
<evidence type="ECO:0000313" key="3">
    <source>
        <dbReference type="Proteomes" id="UP000006073"/>
    </source>
</evidence>
<protein>
    <submittedName>
        <fullName evidence="2">Hydroxylaminobenzene mutase hab</fullName>
    </submittedName>
</protein>
<reference evidence="2 3" key="1">
    <citation type="journal article" date="2013" name="Genome Announc.">
        <title>Draft Genome Sequence of Indibacter alkaliphilus Strain LW1T, Isolated from Lonar Lake, a Haloalkaline Lake in the Buldana District of Maharashtra, India.</title>
        <authorList>
            <person name="Singh A."/>
            <person name="Kumar Jangir P."/>
            <person name="Sharma R."/>
            <person name="Singh A."/>
            <person name="Kumar Pinnaka A."/>
            <person name="Shivaji S."/>
        </authorList>
    </citation>
    <scope>NUCLEOTIDE SEQUENCE [LARGE SCALE GENOMIC DNA]</scope>
    <source>
        <strain evidence="3">CCUG 57479 / KCTC 22604 / LW1</strain>
    </source>
</reference>
<keyword evidence="1" id="KW-0472">Membrane</keyword>
<evidence type="ECO:0000256" key="1">
    <source>
        <dbReference type="SAM" id="Phobius"/>
    </source>
</evidence>
<keyword evidence="1" id="KW-1133">Transmembrane helix</keyword>
<name>S2DFT4_INDAL</name>
<dbReference type="eggNOG" id="ENOG5032W5M">
    <property type="taxonomic scope" value="Bacteria"/>
</dbReference>